<dbReference type="EMBL" id="MBFR01000018">
    <property type="protein sequence ID" value="PVU97107.1"/>
    <property type="molecule type" value="Genomic_DNA"/>
</dbReference>
<comment type="caution">
    <text evidence="2">The sequence shown here is derived from an EMBL/GenBank/DDBJ whole genome shotgun (WGS) entry which is preliminary data.</text>
</comment>
<evidence type="ECO:0000313" key="3">
    <source>
        <dbReference type="Proteomes" id="UP000245383"/>
    </source>
</evidence>
<feature type="region of interest" description="Disordered" evidence="1">
    <location>
        <begin position="93"/>
        <end position="116"/>
    </location>
</feature>
<evidence type="ECO:0000256" key="1">
    <source>
        <dbReference type="SAM" id="MobiDB-lite"/>
    </source>
</evidence>
<accession>A0A2T9YXQ3</accession>
<dbReference type="AlphaFoldDB" id="A0A2T9YXQ3"/>
<gene>
    <name evidence="2" type="ORF">BB561_000745</name>
</gene>
<reference evidence="2 3" key="1">
    <citation type="journal article" date="2018" name="MBio">
        <title>Comparative Genomics Reveals the Core Gene Toolbox for the Fungus-Insect Symbiosis.</title>
        <authorList>
            <person name="Wang Y."/>
            <person name="Stata M."/>
            <person name="Wang W."/>
            <person name="Stajich J.E."/>
            <person name="White M.M."/>
            <person name="Moncalvo J.M."/>
        </authorList>
    </citation>
    <scope>NUCLEOTIDE SEQUENCE [LARGE SCALE GENOMIC DNA]</scope>
    <source>
        <strain evidence="2 3">SWE-8-4</strain>
    </source>
</reference>
<name>A0A2T9YXQ3_9FUNG</name>
<organism evidence="2 3">
    <name type="scientific">Smittium simulii</name>
    <dbReference type="NCBI Taxonomy" id="133385"/>
    <lineage>
        <taxon>Eukaryota</taxon>
        <taxon>Fungi</taxon>
        <taxon>Fungi incertae sedis</taxon>
        <taxon>Zoopagomycota</taxon>
        <taxon>Kickxellomycotina</taxon>
        <taxon>Harpellomycetes</taxon>
        <taxon>Harpellales</taxon>
        <taxon>Legeriomycetaceae</taxon>
        <taxon>Smittium</taxon>
    </lineage>
</organism>
<proteinExistence type="predicted"/>
<evidence type="ECO:0000313" key="2">
    <source>
        <dbReference type="EMBL" id="PVU97107.1"/>
    </source>
</evidence>
<dbReference type="Proteomes" id="UP000245383">
    <property type="component" value="Unassembled WGS sequence"/>
</dbReference>
<keyword evidence="3" id="KW-1185">Reference proteome</keyword>
<protein>
    <submittedName>
        <fullName evidence="2">Uncharacterized protein</fullName>
    </submittedName>
</protein>
<sequence length="116" mass="13030">MPKVSGVIPSAAAEVPYHSAKRTRLEYSTVAKTDPSYNPREFTEVSIVHFNESAHQVKAIKDSVKPNKLQSLEHSGKKDDTKQLDEIELELSDQPIYADSSCPPTPNFKKEWDKSD</sequence>